<name>H0R129_9ACTN</name>
<evidence type="ECO:0000256" key="1">
    <source>
        <dbReference type="SAM" id="SignalP"/>
    </source>
</evidence>
<dbReference type="InterPro" id="IPR006311">
    <property type="entry name" value="TAT_signal"/>
</dbReference>
<dbReference type="STRING" id="1077974.GOEFS_064_00190"/>
<dbReference type="eggNOG" id="ENOG502ZV21">
    <property type="taxonomic scope" value="Bacteria"/>
</dbReference>
<dbReference type="RefSeq" id="WP_007318116.1">
    <property type="nucleotide sequence ID" value="NZ_BAEH01000064.1"/>
</dbReference>
<keyword evidence="3" id="KW-1185">Reference proteome</keyword>
<reference evidence="2 3" key="1">
    <citation type="submission" date="2011-12" db="EMBL/GenBank/DDBJ databases">
        <title>Whole genome shotgun sequence of Gordonia effusa NBRC 100432.</title>
        <authorList>
            <person name="Yoshida I."/>
            <person name="Takarada H."/>
            <person name="Hosoyama A."/>
            <person name="Tsuchikane K."/>
            <person name="Katsumata H."/>
            <person name="Yamazaki S."/>
            <person name="Fujita N."/>
        </authorList>
    </citation>
    <scope>NUCLEOTIDE SEQUENCE [LARGE SCALE GENOMIC DNA]</scope>
    <source>
        <strain evidence="2 3">NBRC 100432</strain>
    </source>
</reference>
<gene>
    <name evidence="2" type="ORF">GOEFS_064_00190</name>
</gene>
<accession>H0R129</accession>
<evidence type="ECO:0000313" key="2">
    <source>
        <dbReference type="EMBL" id="GAB18780.1"/>
    </source>
</evidence>
<comment type="caution">
    <text evidence="2">The sequence shown here is derived from an EMBL/GenBank/DDBJ whole genome shotgun (WGS) entry which is preliminary data.</text>
</comment>
<dbReference type="OrthoDB" id="4721670at2"/>
<dbReference type="PROSITE" id="PS51318">
    <property type="entry name" value="TAT"/>
    <property type="match status" value="1"/>
</dbReference>
<feature type="chain" id="PRO_5039723938" evidence="1">
    <location>
        <begin position="23"/>
        <end position="163"/>
    </location>
</feature>
<evidence type="ECO:0000313" key="3">
    <source>
        <dbReference type="Proteomes" id="UP000035034"/>
    </source>
</evidence>
<dbReference type="EMBL" id="BAEH01000064">
    <property type="protein sequence ID" value="GAB18780.1"/>
    <property type="molecule type" value="Genomic_DNA"/>
</dbReference>
<dbReference type="Proteomes" id="UP000035034">
    <property type="component" value="Unassembled WGS sequence"/>
</dbReference>
<sequence length="163" mass="16303">MTTNLRRGVFGAMVLTSFSALAGLSVTAPASAAPAADAYQQGGSYYFVSPSSQWRCAIVTSAGQPAWAGCKGPISANAPSVQGGGVQSIHPNGVSVSTAKPGALTFYSDTSVSSSDPASVKVLPYGATLTAGGVSCTVDVVRGVTCESGAHSFTVSSDGYQLR</sequence>
<proteinExistence type="predicted"/>
<organism evidence="2 3">
    <name type="scientific">Gordonia effusa NBRC 100432</name>
    <dbReference type="NCBI Taxonomy" id="1077974"/>
    <lineage>
        <taxon>Bacteria</taxon>
        <taxon>Bacillati</taxon>
        <taxon>Actinomycetota</taxon>
        <taxon>Actinomycetes</taxon>
        <taxon>Mycobacteriales</taxon>
        <taxon>Gordoniaceae</taxon>
        <taxon>Gordonia</taxon>
    </lineage>
</organism>
<dbReference type="AlphaFoldDB" id="H0R129"/>
<feature type="signal peptide" evidence="1">
    <location>
        <begin position="1"/>
        <end position="22"/>
    </location>
</feature>
<keyword evidence="1" id="KW-0732">Signal</keyword>
<protein>
    <submittedName>
        <fullName evidence="2">Uncharacterized protein</fullName>
    </submittedName>
</protein>